<dbReference type="AlphaFoldDB" id="A0A178ILC1"/>
<dbReference type="OrthoDB" id="1438245at2"/>
<feature type="chain" id="PRO_5008089068" description="Bypass of forespore C C-terminal domain-containing protein" evidence="1">
    <location>
        <begin position="27"/>
        <end position="223"/>
    </location>
</feature>
<evidence type="ECO:0000313" key="3">
    <source>
        <dbReference type="Proteomes" id="UP000078486"/>
    </source>
</evidence>
<reference evidence="2 3" key="1">
    <citation type="submission" date="2016-01" db="EMBL/GenBank/DDBJ databases">
        <title>High potential of lignocellulose degradation of a new Verrucomicrobia species.</title>
        <authorList>
            <person name="Wang Y."/>
            <person name="Shi Y."/>
            <person name="Qiu Z."/>
            <person name="Liu S."/>
            <person name="Yang H."/>
        </authorList>
    </citation>
    <scope>NUCLEOTIDE SEQUENCE [LARGE SCALE GENOMIC DNA]</scope>
    <source>
        <strain evidence="2 3">TSB47</strain>
    </source>
</reference>
<proteinExistence type="predicted"/>
<evidence type="ECO:0008006" key="4">
    <source>
        <dbReference type="Google" id="ProtNLM"/>
    </source>
</evidence>
<dbReference type="STRING" id="1184151.AW736_11480"/>
<protein>
    <recommendedName>
        <fullName evidence="4">Bypass of forespore C C-terminal domain-containing protein</fullName>
    </recommendedName>
</protein>
<evidence type="ECO:0000256" key="1">
    <source>
        <dbReference type="SAM" id="SignalP"/>
    </source>
</evidence>
<sequence>MTITRLIGWAACVFFAALSMTATVFATAQRSDILIYEGKEYFLHTNPLNEFLEKNSDIKVPETRMQITSLWRGYVATFEIRDGCLFIKDVRIPKGSDKETHELIWESVIDKIIKKEKDRRADWFSGLLVLPHGKIINYVHMGYASTFENYILLEIDKGKYVKERRLPGEAYWFFKKKQFELFRQTDEYKKLVEDLIKKGSSRDEAESFLEIFVIDYSKKILND</sequence>
<organism evidence="2 3">
    <name type="scientific">Termitidicoccus mucosus</name>
    <dbReference type="NCBI Taxonomy" id="1184151"/>
    <lineage>
        <taxon>Bacteria</taxon>
        <taxon>Pseudomonadati</taxon>
        <taxon>Verrucomicrobiota</taxon>
        <taxon>Opitutia</taxon>
        <taxon>Opitutales</taxon>
        <taxon>Opitutaceae</taxon>
        <taxon>Termitidicoccus</taxon>
    </lineage>
</organism>
<keyword evidence="1" id="KW-0732">Signal</keyword>
<accession>A0A178ILC1</accession>
<gene>
    <name evidence="2" type="ORF">AW736_11480</name>
</gene>
<feature type="signal peptide" evidence="1">
    <location>
        <begin position="1"/>
        <end position="26"/>
    </location>
</feature>
<name>A0A178ILC1_9BACT</name>
<comment type="caution">
    <text evidence="2">The sequence shown here is derived from an EMBL/GenBank/DDBJ whole genome shotgun (WGS) entry which is preliminary data.</text>
</comment>
<dbReference type="EMBL" id="LRRQ01000076">
    <property type="protein sequence ID" value="OAM89926.1"/>
    <property type="molecule type" value="Genomic_DNA"/>
</dbReference>
<evidence type="ECO:0000313" key="2">
    <source>
        <dbReference type="EMBL" id="OAM89926.1"/>
    </source>
</evidence>
<dbReference type="Proteomes" id="UP000078486">
    <property type="component" value="Unassembled WGS sequence"/>
</dbReference>
<keyword evidence="3" id="KW-1185">Reference proteome</keyword>